<keyword evidence="1" id="KW-0175">Coiled coil</keyword>
<dbReference type="PANTHER" id="PTHR37318">
    <property type="entry name" value="BSL7504 PROTEIN"/>
    <property type="match status" value="1"/>
</dbReference>
<evidence type="ECO:0000256" key="2">
    <source>
        <dbReference type="SAM" id="MobiDB-lite"/>
    </source>
</evidence>
<dbReference type="Proteomes" id="UP000008701">
    <property type="component" value="Chromosome"/>
</dbReference>
<dbReference type="Gene3D" id="1.10.10.10">
    <property type="entry name" value="Winged helix-like DNA-binding domain superfamily/Winged helix DNA-binding domain"/>
    <property type="match status" value="1"/>
</dbReference>
<dbReference type="InterPro" id="IPR027395">
    <property type="entry name" value="WH_DNA-bd_dom"/>
</dbReference>
<feature type="domain" description="Winged helix DNA-binding" evidence="3">
    <location>
        <begin position="244"/>
        <end position="322"/>
    </location>
</feature>
<dbReference type="AlphaFoldDB" id="A1BF98"/>
<evidence type="ECO:0000259" key="3">
    <source>
        <dbReference type="Pfam" id="PF13601"/>
    </source>
</evidence>
<dbReference type="InterPro" id="IPR036388">
    <property type="entry name" value="WH-like_DNA-bd_sf"/>
</dbReference>
<dbReference type="Gene3D" id="3.30.450.20">
    <property type="entry name" value="PAS domain"/>
    <property type="match status" value="1"/>
</dbReference>
<dbReference type="STRING" id="290317.Cpha266_1028"/>
<evidence type="ECO:0000313" key="4">
    <source>
        <dbReference type="EMBL" id="ABL65075.1"/>
    </source>
</evidence>
<dbReference type="EMBL" id="CP000492">
    <property type="protein sequence ID" value="ABL65075.1"/>
    <property type="molecule type" value="Genomic_DNA"/>
</dbReference>
<dbReference type="InterPro" id="IPR035965">
    <property type="entry name" value="PAS-like_dom_sf"/>
</dbReference>
<dbReference type="InterPro" id="IPR036390">
    <property type="entry name" value="WH_DNA-bd_sf"/>
</dbReference>
<evidence type="ECO:0000313" key="5">
    <source>
        <dbReference type="Proteomes" id="UP000008701"/>
    </source>
</evidence>
<dbReference type="HOGENOM" id="CLU_841170_0_0_10"/>
<gene>
    <name evidence="4" type="ordered locus">Cpha266_1028</name>
</gene>
<feature type="region of interest" description="Disordered" evidence="2">
    <location>
        <begin position="1"/>
        <end position="20"/>
    </location>
</feature>
<dbReference type="InterPro" id="IPR000014">
    <property type="entry name" value="PAS"/>
</dbReference>
<name>A1BF98_CHLPD</name>
<dbReference type="Pfam" id="PF13601">
    <property type="entry name" value="HTH_34"/>
    <property type="match status" value="1"/>
</dbReference>
<dbReference type="SUPFAM" id="SSF46785">
    <property type="entry name" value="Winged helix' DNA-binding domain"/>
    <property type="match status" value="1"/>
</dbReference>
<feature type="compositionally biased region" description="Basic and acidic residues" evidence="2">
    <location>
        <begin position="1"/>
        <end position="12"/>
    </location>
</feature>
<dbReference type="KEGG" id="cph:Cpha266_1028"/>
<dbReference type="RefSeq" id="WP_011744902.1">
    <property type="nucleotide sequence ID" value="NC_008639.1"/>
</dbReference>
<reference evidence="4 5" key="1">
    <citation type="submission" date="2006-12" db="EMBL/GenBank/DDBJ databases">
        <title>Complete sequence of Chlorobium phaeobacteroides DSM 266.</title>
        <authorList>
            <consortium name="US DOE Joint Genome Institute"/>
            <person name="Copeland A."/>
            <person name="Lucas S."/>
            <person name="Lapidus A."/>
            <person name="Barry K."/>
            <person name="Detter J.C."/>
            <person name="Glavina del Rio T."/>
            <person name="Hammon N."/>
            <person name="Israni S."/>
            <person name="Pitluck S."/>
            <person name="Goltsman E."/>
            <person name="Schmutz J."/>
            <person name="Larimer F."/>
            <person name="Land M."/>
            <person name="Hauser L."/>
            <person name="Mikhailova N."/>
            <person name="Li T."/>
            <person name="Overmann J."/>
            <person name="Bryant D.A."/>
            <person name="Richardson P."/>
        </authorList>
    </citation>
    <scope>NUCLEOTIDE SEQUENCE [LARGE SCALE GENOMIC DNA]</scope>
    <source>
        <strain evidence="4 5">DSM 266</strain>
    </source>
</reference>
<dbReference type="PANTHER" id="PTHR37318:SF1">
    <property type="entry name" value="BSL7504 PROTEIN"/>
    <property type="match status" value="1"/>
</dbReference>
<proteinExistence type="predicted"/>
<organism evidence="4 5">
    <name type="scientific">Chlorobium phaeobacteroides (strain DSM 266 / SMG 266 / 2430)</name>
    <dbReference type="NCBI Taxonomy" id="290317"/>
    <lineage>
        <taxon>Bacteria</taxon>
        <taxon>Pseudomonadati</taxon>
        <taxon>Chlorobiota</taxon>
        <taxon>Chlorobiia</taxon>
        <taxon>Chlorobiales</taxon>
        <taxon>Chlorobiaceae</taxon>
        <taxon>Chlorobium/Pelodictyon group</taxon>
        <taxon>Chlorobium</taxon>
    </lineage>
</organism>
<sequence length="330" mass="38184">MSDHNNKGRQQDVKALPRRVDERLNLSRHKEVKPSRLHDEVHRIVYELEARQLELEMQQENMLQSKEEMECLLKRYVEHYDIAPHSYMTISREGSILEANLTAAKNLGQDRALLKGDLLEKFIADKDRPVFKAFLERVFRGQTNAFCEVKLFNNQASQARGSAEADRYETVIEERMVRFDAALSNDGEECYIYITVSDRGSQNELEGQNTFFTDRLKDDIADMPDSDKVDFNYQLFDSVIHTRIRLAALSYLYTVKQACFVEIRDKIKASDGSLSVHMRMLESAGYISCDKEFLARKPQTVYRITPLGHDAFLKYSDIVFSLIAKKQEAS</sequence>
<feature type="coiled-coil region" evidence="1">
    <location>
        <begin position="48"/>
        <end position="75"/>
    </location>
</feature>
<accession>A1BF98</accession>
<dbReference type="CDD" id="cd00130">
    <property type="entry name" value="PAS"/>
    <property type="match status" value="1"/>
</dbReference>
<protein>
    <submittedName>
        <fullName evidence="4">Putative PAS/PAC sensor protein</fullName>
    </submittedName>
</protein>
<dbReference type="SUPFAM" id="SSF55785">
    <property type="entry name" value="PYP-like sensor domain (PAS domain)"/>
    <property type="match status" value="1"/>
</dbReference>
<dbReference type="eggNOG" id="COG4191">
    <property type="taxonomic scope" value="Bacteria"/>
</dbReference>
<dbReference type="eggNOG" id="COG1846">
    <property type="taxonomic scope" value="Bacteria"/>
</dbReference>
<evidence type="ECO:0000256" key="1">
    <source>
        <dbReference type="SAM" id="Coils"/>
    </source>
</evidence>
<keyword evidence="5" id="KW-1185">Reference proteome</keyword>